<dbReference type="SUPFAM" id="SSF53613">
    <property type="entry name" value="Ribokinase-like"/>
    <property type="match status" value="1"/>
</dbReference>
<evidence type="ECO:0000256" key="6">
    <source>
        <dbReference type="SAM" id="MobiDB-lite"/>
    </source>
</evidence>
<feature type="compositionally biased region" description="Low complexity" evidence="6">
    <location>
        <begin position="27"/>
        <end position="36"/>
    </location>
</feature>
<dbReference type="Gene3D" id="3.20.20.70">
    <property type="entry name" value="Aldolase class I"/>
    <property type="match status" value="1"/>
</dbReference>
<dbReference type="InterPro" id="IPR029056">
    <property type="entry name" value="Ribokinase-like"/>
</dbReference>
<evidence type="ECO:0000256" key="5">
    <source>
        <dbReference type="ARBA" id="ARBA00022840"/>
    </source>
</evidence>
<protein>
    <submittedName>
        <fullName evidence="9">5-dehydro-2-deoxygluconokinase</fullName>
        <ecNumber evidence="9">2.7.1.92</ecNumber>
    </submittedName>
</protein>
<feature type="domain" description="Carbohydrate kinase PfkB" evidence="7">
    <location>
        <begin position="95"/>
        <end position="406"/>
    </location>
</feature>
<dbReference type="Gene3D" id="2.20.150.10">
    <property type="entry name" value="putative 5-dehydro-2- deoxygluconokinase"/>
    <property type="match status" value="1"/>
</dbReference>
<evidence type="ECO:0000313" key="10">
    <source>
        <dbReference type="Proteomes" id="UP000291469"/>
    </source>
</evidence>
<dbReference type="PANTHER" id="PTHR43085">
    <property type="entry name" value="HEXOKINASE FAMILY MEMBER"/>
    <property type="match status" value="1"/>
</dbReference>
<dbReference type="EMBL" id="CP036402">
    <property type="protein sequence ID" value="QBI19502.1"/>
    <property type="molecule type" value="Genomic_DNA"/>
</dbReference>
<evidence type="ECO:0000259" key="8">
    <source>
        <dbReference type="Pfam" id="PF09863"/>
    </source>
</evidence>
<sequence>MTACTAPHPRRSSSSGTRRRTAPSSPPSGTRSPAGPHSRPVGTDGRPSRPRWRGSAPSPRGGRSGSTSSLPRRDRREGAPLSTASPETSAAPEPDLISVGRVCVDLYAEQEGAPLEAVQSFRTYVGGSAANIAVGAARQGLDVAVLTRVGDEQLGRLVRERFTAEGIDTRWVTTDPQRLTPMVLLAVRPSDDFPRIFYYPEPADLGVRQEDVDAAPIERARAFLLGGSALIEPAMRSAMQAAVKRAREHGTPVALDLDYRPVLWGVADTAQGGQMTGTDADVVRAYESVLPSCELVVGTEEEFRSVVDADDTEAALRAVREQTSALLVIKHGAAGATAYAGAISEGEHVAGFPVEVFNSVGAGDAFMSGFLRAWLDGDAPARCIERGNAAGALVVSRHGCSPAMPTTAELDYFLPQARTLERPREDGWLAHLHKATTRPAVDDLQVLAVDHRWQLEELAEDLGAPRTSVARLKGLLAEAFTRVAADLEGTPGILLDDVYGREPLEAVTGQGYWVARAVELAGSRPVALAGGDDVTATLRRWPAEQVVKCMVYCHPDDDPALWHTQESRVLRLAEACMDLDRALMLELQTPSGRRYEGDDLPRTLERFYRIGVRPEWWKLPPVEDAEQWYASGEVVRRGDPHCHGLLVLGQSAATDQLAASFAAAAREPLCKGFAVGRSIFAGPASDWFGGRLDDEALVNAIADNYRAIARLWAQRR</sequence>
<dbReference type="OrthoDB" id="9795789at2"/>
<feature type="domain" description="DUF2090" evidence="8">
    <location>
        <begin position="409"/>
        <end position="716"/>
    </location>
</feature>
<dbReference type="InterPro" id="IPR018659">
    <property type="entry name" value="DUF2090"/>
</dbReference>
<evidence type="ECO:0000313" key="9">
    <source>
        <dbReference type="EMBL" id="QBI19502.1"/>
    </source>
</evidence>
<dbReference type="InterPro" id="IPR050306">
    <property type="entry name" value="PfkB_Carbo_kinase"/>
</dbReference>
<dbReference type="CDD" id="cd01166">
    <property type="entry name" value="KdgK"/>
    <property type="match status" value="1"/>
</dbReference>
<evidence type="ECO:0000256" key="1">
    <source>
        <dbReference type="ARBA" id="ARBA00010688"/>
    </source>
</evidence>
<dbReference type="PANTHER" id="PTHR43085:SF49">
    <property type="entry name" value="5-DEHYDRO-2-DEOXYGLUCONOKINASE"/>
    <property type="match status" value="1"/>
</dbReference>
<evidence type="ECO:0000259" key="7">
    <source>
        <dbReference type="Pfam" id="PF00294"/>
    </source>
</evidence>
<dbReference type="InterPro" id="IPR023314">
    <property type="entry name" value="Myo_inos_IolC-like_sf"/>
</dbReference>
<dbReference type="InterPro" id="IPR030830">
    <property type="entry name" value="Myo_inos_IolC"/>
</dbReference>
<evidence type="ECO:0000256" key="2">
    <source>
        <dbReference type="ARBA" id="ARBA00022679"/>
    </source>
</evidence>
<comment type="similarity">
    <text evidence="1">Belongs to the carbohydrate kinase PfkB family.</text>
</comment>
<dbReference type="EC" id="2.7.1.92" evidence="9"/>
<dbReference type="PROSITE" id="PS00584">
    <property type="entry name" value="PFKB_KINASES_2"/>
    <property type="match status" value="1"/>
</dbReference>
<keyword evidence="10" id="KW-1185">Reference proteome</keyword>
<evidence type="ECO:0000256" key="4">
    <source>
        <dbReference type="ARBA" id="ARBA00022777"/>
    </source>
</evidence>
<evidence type="ECO:0000256" key="3">
    <source>
        <dbReference type="ARBA" id="ARBA00022741"/>
    </source>
</evidence>
<dbReference type="Pfam" id="PF00294">
    <property type="entry name" value="PfkB"/>
    <property type="match status" value="1"/>
</dbReference>
<feature type="region of interest" description="Disordered" evidence="6">
    <location>
        <begin position="1"/>
        <end position="93"/>
    </location>
</feature>
<gene>
    <name evidence="9" type="primary">iolC</name>
    <name evidence="9" type="ORF">ER308_08020</name>
</gene>
<proteinExistence type="inferred from homology"/>
<keyword evidence="4 9" id="KW-0418">Kinase</keyword>
<name>A0A411YEF2_9ACTN</name>
<reference evidence="9 10" key="1">
    <citation type="submission" date="2019-01" db="EMBL/GenBank/DDBJ databases">
        <title>Egibacter rhizosphaerae EGI 80759T.</title>
        <authorList>
            <person name="Chen D.-D."/>
            <person name="Tian Y."/>
            <person name="Jiao J.-Y."/>
            <person name="Zhang X.-T."/>
            <person name="Zhang Y.-G."/>
            <person name="Zhang Y."/>
            <person name="Xiao M."/>
            <person name="Shu W.-S."/>
            <person name="Li W.-J."/>
        </authorList>
    </citation>
    <scope>NUCLEOTIDE SEQUENCE [LARGE SCALE GENOMIC DNA]</scope>
    <source>
        <strain evidence="9 10">EGI 80759</strain>
    </source>
</reference>
<accession>A0A411YEF2</accession>
<keyword evidence="5" id="KW-0067">ATP-binding</keyword>
<dbReference type="Gene3D" id="3.40.1190.20">
    <property type="match status" value="1"/>
</dbReference>
<dbReference type="GO" id="GO:0047590">
    <property type="term" value="F:5-dehydro-2-deoxygluconokinase activity"/>
    <property type="evidence" value="ECO:0007669"/>
    <property type="project" value="UniProtKB-EC"/>
</dbReference>
<dbReference type="GO" id="GO:0005524">
    <property type="term" value="F:ATP binding"/>
    <property type="evidence" value="ECO:0007669"/>
    <property type="project" value="UniProtKB-KW"/>
</dbReference>
<dbReference type="Pfam" id="PF09863">
    <property type="entry name" value="DUF2090"/>
    <property type="match status" value="1"/>
</dbReference>
<feature type="compositionally biased region" description="Low complexity" evidence="6">
    <location>
        <begin position="53"/>
        <end position="70"/>
    </location>
</feature>
<dbReference type="InterPro" id="IPR013785">
    <property type="entry name" value="Aldolase_TIM"/>
</dbReference>
<dbReference type="AlphaFoldDB" id="A0A411YEF2"/>
<dbReference type="NCBIfam" id="TIGR04382">
    <property type="entry name" value="myo_inos_iolC_N"/>
    <property type="match status" value="1"/>
</dbReference>
<keyword evidence="3" id="KW-0547">Nucleotide-binding</keyword>
<dbReference type="KEGG" id="erz:ER308_08020"/>
<dbReference type="InterPro" id="IPR011611">
    <property type="entry name" value="PfkB_dom"/>
</dbReference>
<dbReference type="Proteomes" id="UP000291469">
    <property type="component" value="Chromosome"/>
</dbReference>
<dbReference type="InterPro" id="IPR002173">
    <property type="entry name" value="Carboh/pur_kinase_PfkB_CS"/>
</dbReference>
<keyword evidence="2 9" id="KW-0808">Transferase</keyword>
<organism evidence="9 10">
    <name type="scientific">Egibacter rhizosphaerae</name>
    <dbReference type="NCBI Taxonomy" id="1670831"/>
    <lineage>
        <taxon>Bacteria</taxon>
        <taxon>Bacillati</taxon>
        <taxon>Actinomycetota</taxon>
        <taxon>Nitriliruptoria</taxon>
        <taxon>Egibacterales</taxon>
        <taxon>Egibacteraceae</taxon>
        <taxon>Egibacter</taxon>
    </lineage>
</organism>